<gene>
    <name evidence="4" type="ORF">B0J13DRAFT_620937</name>
</gene>
<dbReference type="SUPFAM" id="SSF52499">
    <property type="entry name" value="Isochorismatase-like hydrolases"/>
    <property type="match status" value="1"/>
</dbReference>
<dbReference type="OrthoDB" id="167809at2759"/>
<dbReference type="PANTHER" id="PTHR43559:SF3">
    <property type="entry name" value="HYDROLASE YCAC-RELATED"/>
    <property type="match status" value="1"/>
</dbReference>
<dbReference type="Pfam" id="PF00857">
    <property type="entry name" value="Isochorismatase"/>
    <property type="match status" value="1"/>
</dbReference>
<accession>A0A9P9J9A1</accession>
<evidence type="ECO:0000256" key="1">
    <source>
        <dbReference type="ARBA" id="ARBA00006336"/>
    </source>
</evidence>
<feature type="signal peptide" evidence="2">
    <location>
        <begin position="1"/>
        <end position="18"/>
    </location>
</feature>
<name>A0A9P9J9A1_9HYPO</name>
<evidence type="ECO:0000313" key="5">
    <source>
        <dbReference type="Proteomes" id="UP000717696"/>
    </source>
</evidence>
<dbReference type="PANTHER" id="PTHR43559">
    <property type="entry name" value="HYDROLASE YCAC-RELATED"/>
    <property type="match status" value="1"/>
</dbReference>
<feature type="chain" id="PRO_5040489413" evidence="2">
    <location>
        <begin position="19"/>
        <end position="236"/>
    </location>
</feature>
<evidence type="ECO:0000259" key="3">
    <source>
        <dbReference type="Pfam" id="PF00857"/>
    </source>
</evidence>
<proteinExistence type="inferred from homology"/>
<protein>
    <submittedName>
        <fullName evidence="4">Isochorismatase</fullName>
    </submittedName>
</protein>
<dbReference type="Gene3D" id="3.40.50.850">
    <property type="entry name" value="Isochorismatase-like"/>
    <property type="match status" value="1"/>
</dbReference>
<dbReference type="AlphaFoldDB" id="A0A9P9J9A1"/>
<feature type="domain" description="Isochorismatase-like" evidence="3">
    <location>
        <begin position="29"/>
        <end position="180"/>
    </location>
</feature>
<dbReference type="EMBL" id="JAGMUU010000007">
    <property type="protein sequence ID" value="KAH7149031.1"/>
    <property type="molecule type" value="Genomic_DNA"/>
</dbReference>
<dbReference type="InterPro" id="IPR036380">
    <property type="entry name" value="Isochorismatase-like_sf"/>
</dbReference>
<dbReference type="InterPro" id="IPR053152">
    <property type="entry name" value="Hydrolase_YcaC-like"/>
</dbReference>
<keyword evidence="5" id="KW-1185">Reference proteome</keyword>
<reference evidence="4" key="1">
    <citation type="journal article" date="2021" name="Nat. Commun.">
        <title>Genetic determinants of endophytism in the Arabidopsis root mycobiome.</title>
        <authorList>
            <person name="Mesny F."/>
            <person name="Miyauchi S."/>
            <person name="Thiergart T."/>
            <person name="Pickel B."/>
            <person name="Atanasova L."/>
            <person name="Karlsson M."/>
            <person name="Huettel B."/>
            <person name="Barry K.W."/>
            <person name="Haridas S."/>
            <person name="Chen C."/>
            <person name="Bauer D."/>
            <person name="Andreopoulos W."/>
            <person name="Pangilinan J."/>
            <person name="LaButti K."/>
            <person name="Riley R."/>
            <person name="Lipzen A."/>
            <person name="Clum A."/>
            <person name="Drula E."/>
            <person name="Henrissat B."/>
            <person name="Kohler A."/>
            <person name="Grigoriev I.V."/>
            <person name="Martin F.M."/>
            <person name="Hacquard S."/>
        </authorList>
    </citation>
    <scope>NUCLEOTIDE SEQUENCE</scope>
    <source>
        <strain evidence="4">MPI-CAGE-AT-0021</strain>
    </source>
</reference>
<evidence type="ECO:0000256" key="2">
    <source>
        <dbReference type="SAM" id="SignalP"/>
    </source>
</evidence>
<dbReference type="Proteomes" id="UP000717696">
    <property type="component" value="Unassembled WGS sequence"/>
</dbReference>
<comment type="caution">
    <text evidence="4">The sequence shown here is derived from an EMBL/GenBank/DDBJ whole genome shotgun (WGS) entry which is preliminary data.</text>
</comment>
<evidence type="ECO:0000313" key="4">
    <source>
        <dbReference type="EMBL" id="KAH7149031.1"/>
    </source>
</evidence>
<organism evidence="4 5">
    <name type="scientific">Dactylonectria estremocensis</name>
    <dbReference type="NCBI Taxonomy" id="1079267"/>
    <lineage>
        <taxon>Eukaryota</taxon>
        <taxon>Fungi</taxon>
        <taxon>Dikarya</taxon>
        <taxon>Ascomycota</taxon>
        <taxon>Pezizomycotina</taxon>
        <taxon>Sordariomycetes</taxon>
        <taxon>Hypocreomycetidae</taxon>
        <taxon>Hypocreales</taxon>
        <taxon>Nectriaceae</taxon>
        <taxon>Dactylonectria</taxon>
    </lineage>
</organism>
<dbReference type="InterPro" id="IPR000868">
    <property type="entry name" value="Isochorismatase-like_dom"/>
</dbReference>
<keyword evidence="2" id="KW-0732">Signal</keyword>
<comment type="similarity">
    <text evidence="1">Belongs to the isochorismatase family.</text>
</comment>
<sequence>MRFNVLSIGAVFLASASAYTYERLDRNQSMLLILDQQVGLFSTVRDLEPIYFKQNLLAHAALAKAFDLPVVMTTSAETGPNGPLPREVLDMFPDAPLIQRPGQINAMDNEDVRQAIASTGRSQVIVGGILTDICTAFCALSLREAGYSVWANIEASGTSSEMVRDASNDRMKDAGVHTVSLGAIFGELMRDWRIPPAGMTALAFFDAYAPALGMLARGHRDAIKNGTLIPGEEELP</sequence>